<dbReference type="InterPro" id="IPR000504">
    <property type="entry name" value="RRM_dom"/>
</dbReference>
<dbReference type="PANTHER" id="PTHR15241:SF304">
    <property type="entry name" value="RRM DOMAIN-CONTAINING PROTEIN"/>
    <property type="match status" value="1"/>
</dbReference>
<dbReference type="OrthoDB" id="9798855at2"/>
<dbReference type="AlphaFoldDB" id="A0A4R1RB92"/>
<evidence type="ECO:0000259" key="1">
    <source>
        <dbReference type="PROSITE" id="PS50102"/>
    </source>
</evidence>
<dbReference type="Proteomes" id="UP000295008">
    <property type="component" value="Unassembled WGS sequence"/>
</dbReference>
<comment type="caution">
    <text evidence="2">The sequence shown here is derived from an EMBL/GenBank/DDBJ whole genome shotgun (WGS) entry which is preliminary data.</text>
</comment>
<dbReference type="InterPro" id="IPR035979">
    <property type="entry name" value="RBD_domain_sf"/>
</dbReference>
<protein>
    <submittedName>
        <fullName evidence="2">RNA recognition motif-containing protein</fullName>
    </submittedName>
</protein>
<dbReference type="GO" id="GO:0003723">
    <property type="term" value="F:RNA binding"/>
    <property type="evidence" value="ECO:0007669"/>
    <property type="project" value="InterPro"/>
</dbReference>
<keyword evidence="3" id="KW-1185">Reference proteome</keyword>
<dbReference type="SUPFAM" id="SSF54928">
    <property type="entry name" value="RNA-binding domain, RBD"/>
    <property type="match status" value="1"/>
</dbReference>
<accession>A0A4R1RB92</accession>
<organism evidence="2 3">
    <name type="scientific">Hydrogenispora ethanolica</name>
    <dbReference type="NCBI Taxonomy" id="1082276"/>
    <lineage>
        <taxon>Bacteria</taxon>
        <taxon>Bacillati</taxon>
        <taxon>Bacillota</taxon>
        <taxon>Hydrogenispora</taxon>
    </lineage>
</organism>
<dbReference type="EMBL" id="SLUN01000022">
    <property type="protein sequence ID" value="TCL63035.1"/>
    <property type="molecule type" value="Genomic_DNA"/>
</dbReference>
<dbReference type="RefSeq" id="WP_132015521.1">
    <property type="nucleotide sequence ID" value="NZ_SLUN01000022.1"/>
</dbReference>
<dbReference type="PANTHER" id="PTHR15241">
    <property type="entry name" value="TRANSFORMER-2-RELATED"/>
    <property type="match status" value="1"/>
</dbReference>
<dbReference type="PROSITE" id="PS50102">
    <property type="entry name" value="RRM"/>
    <property type="match status" value="1"/>
</dbReference>
<dbReference type="InterPro" id="IPR012677">
    <property type="entry name" value="Nucleotide-bd_a/b_plait_sf"/>
</dbReference>
<sequence>MTKTLYVGNLPWSATKEDLASFFADQAQVKSSRIITDPANGRSRGFGFIEVEDEDVDRVIEAMNGKDMGGREIIVNEAKPRQAKM</sequence>
<feature type="domain" description="RRM" evidence="1">
    <location>
        <begin position="3"/>
        <end position="80"/>
    </location>
</feature>
<dbReference type="SMART" id="SM00360">
    <property type="entry name" value="RRM"/>
    <property type="match status" value="1"/>
</dbReference>
<evidence type="ECO:0000313" key="2">
    <source>
        <dbReference type="EMBL" id="TCL63035.1"/>
    </source>
</evidence>
<gene>
    <name evidence="2" type="ORF">EDC14_102291</name>
</gene>
<reference evidence="2 3" key="1">
    <citation type="submission" date="2019-03" db="EMBL/GenBank/DDBJ databases">
        <title>Genomic Encyclopedia of Type Strains, Phase IV (KMG-IV): sequencing the most valuable type-strain genomes for metagenomic binning, comparative biology and taxonomic classification.</title>
        <authorList>
            <person name="Goeker M."/>
        </authorList>
    </citation>
    <scope>NUCLEOTIDE SEQUENCE [LARGE SCALE GENOMIC DNA]</scope>
    <source>
        <strain evidence="2 3">LX-B</strain>
    </source>
</reference>
<proteinExistence type="predicted"/>
<dbReference type="Gene3D" id="3.30.70.330">
    <property type="match status" value="1"/>
</dbReference>
<name>A0A4R1RB92_HYDET</name>
<dbReference type="Pfam" id="PF00076">
    <property type="entry name" value="RRM_1"/>
    <property type="match status" value="1"/>
</dbReference>
<evidence type="ECO:0000313" key="3">
    <source>
        <dbReference type="Proteomes" id="UP000295008"/>
    </source>
</evidence>